<dbReference type="EMBL" id="KI392384">
    <property type="protein sequence ID" value="ERN17183.1"/>
    <property type="molecule type" value="Genomic_DNA"/>
</dbReference>
<gene>
    <name evidence="2" type="ORF">AMTR_s00044p00148630</name>
</gene>
<dbReference type="GO" id="GO:0070072">
    <property type="term" value="P:vacuolar proton-transporting V-type ATPase complex assembly"/>
    <property type="evidence" value="ECO:0007669"/>
    <property type="project" value="InterPro"/>
</dbReference>
<evidence type="ECO:0000313" key="2">
    <source>
        <dbReference type="EMBL" id="ERN17183.1"/>
    </source>
</evidence>
<evidence type="ECO:0000313" key="3">
    <source>
        <dbReference type="Proteomes" id="UP000017836"/>
    </source>
</evidence>
<protein>
    <recommendedName>
        <fullName evidence="1">Vacuolar ATPase assembly protein VMA22</fullName>
    </recommendedName>
</protein>
<dbReference type="PANTHER" id="PTHR31996">
    <property type="entry name" value="COILED-COIL DOMAIN-CONTAINING PROTEIN 115"/>
    <property type="match status" value="1"/>
</dbReference>
<organism evidence="2 3">
    <name type="scientific">Amborella trichopoda</name>
    <dbReference type="NCBI Taxonomy" id="13333"/>
    <lineage>
        <taxon>Eukaryota</taxon>
        <taxon>Viridiplantae</taxon>
        <taxon>Streptophyta</taxon>
        <taxon>Embryophyta</taxon>
        <taxon>Tracheophyta</taxon>
        <taxon>Spermatophyta</taxon>
        <taxon>Magnoliopsida</taxon>
        <taxon>Amborellales</taxon>
        <taxon>Amborellaceae</taxon>
        <taxon>Amborella</taxon>
    </lineage>
</organism>
<dbReference type="STRING" id="13333.U5D9X3"/>
<evidence type="ECO:0000256" key="1">
    <source>
        <dbReference type="ARBA" id="ARBA00093634"/>
    </source>
</evidence>
<keyword evidence="3" id="KW-1185">Reference proteome</keyword>
<proteinExistence type="predicted"/>
<dbReference type="HOGENOM" id="CLU_1962532_0_0_1"/>
<dbReference type="InterPro" id="IPR040357">
    <property type="entry name" value="Vma22/CCDC115"/>
</dbReference>
<sequence>MELAGSLSVNGQDADVLQFLDSMDDFLFLQDSLSLTLRQGWLDLAIARHSMGSARVTAMVLDLNPHPAAIKLVVNQSNDELDDEMVQQPHFMLPKEASLNQGIEDSKEMPEKSDYFQGLIISIWKLLS</sequence>
<name>U5D9X3_AMBTC</name>
<dbReference type="Proteomes" id="UP000017836">
    <property type="component" value="Unassembled WGS sequence"/>
</dbReference>
<dbReference type="Gramene" id="ERN17183">
    <property type="protein sequence ID" value="ERN17183"/>
    <property type="gene ID" value="AMTR_s00044p00148630"/>
</dbReference>
<dbReference type="AlphaFoldDB" id="U5D9X3"/>
<accession>U5D9X3</accession>
<reference evidence="3" key="1">
    <citation type="journal article" date="2013" name="Science">
        <title>The Amborella genome and the evolution of flowering plants.</title>
        <authorList>
            <consortium name="Amborella Genome Project"/>
        </authorList>
    </citation>
    <scope>NUCLEOTIDE SEQUENCE [LARGE SCALE GENOMIC DNA]</scope>
</reference>
<dbReference type="PANTHER" id="PTHR31996:SF2">
    <property type="entry name" value="COILED-COIL DOMAIN-CONTAINING PROTEIN 115"/>
    <property type="match status" value="1"/>
</dbReference>